<dbReference type="RefSeq" id="WP_002578145.1">
    <property type="nucleotide sequence ID" value="NZ_BAABZS010000001.1"/>
</dbReference>
<dbReference type="GO" id="GO:0003677">
    <property type="term" value="F:DNA binding"/>
    <property type="evidence" value="ECO:0007669"/>
    <property type="project" value="UniProtKB-KW"/>
</dbReference>
<organism evidence="5">
    <name type="scientific">Enterocloster bolteae</name>
    <dbReference type="NCBI Taxonomy" id="208479"/>
    <lineage>
        <taxon>Bacteria</taxon>
        <taxon>Bacillati</taxon>
        <taxon>Bacillota</taxon>
        <taxon>Clostridia</taxon>
        <taxon>Lachnospirales</taxon>
        <taxon>Lachnospiraceae</taxon>
        <taxon>Enterocloster</taxon>
    </lineage>
</organism>
<keyword evidence="2" id="KW-0238">DNA-binding</keyword>
<reference evidence="5" key="1">
    <citation type="submission" date="2019-11" db="EMBL/GenBank/DDBJ databases">
        <authorList>
            <person name="Feng L."/>
        </authorList>
    </citation>
    <scope>NUCLEOTIDE SEQUENCE</scope>
    <source>
        <strain evidence="5">CbolteaeLFYP116</strain>
    </source>
</reference>
<comment type="similarity">
    <text evidence="1">Belongs to the 'phage' integrase family.</text>
</comment>
<proteinExistence type="inferred from homology"/>
<dbReference type="InterPro" id="IPR010998">
    <property type="entry name" value="Integrase_recombinase_N"/>
</dbReference>
<protein>
    <submittedName>
        <fullName evidence="5">Transposase from transposon Tn916</fullName>
    </submittedName>
</protein>
<dbReference type="PROSITE" id="PS51898">
    <property type="entry name" value="TYR_RECOMBINASE"/>
    <property type="match status" value="1"/>
</dbReference>
<evidence type="ECO:0000259" key="4">
    <source>
        <dbReference type="PROSITE" id="PS51898"/>
    </source>
</evidence>
<sequence>MLDKSVYQNIDNLIEFDDDLRSAIIKAMHNKYLSMHKSAVWFDEGKQLHCTKLGGKNKTSKTIEGLNKKIIDYYKSFDLSFRTVMIEQLDNNLKLKSIVQSTYDRYINDYDRYVIDSELDKIPVTEITAKQIRSFLETKIINGISKKNFDNLIGLLNVVYFYSEMTDINVSNIKKLMKLKSKQFDKSNKRQTAEIAWTDEEQEKLIAYSRIHRDIRVLGMIFMLQTGLAISELTQLHKADVDIQSRELTIKRIEIKYKKNGKTVYDVSQEDSAKTENRLETMLLSQKAIQTYKDIITLSKAKDDNDCIFNGYWSYNFNDYLRRHVLVDLDLSPRGLHSFRKTYATNLVDSGIEFKTIQEQMRHSDIQTTMKFYYKSKSTKKKKLETLDNVC</sequence>
<dbReference type="GO" id="GO:0006310">
    <property type="term" value="P:DNA recombination"/>
    <property type="evidence" value="ECO:0007669"/>
    <property type="project" value="UniProtKB-KW"/>
</dbReference>
<dbReference type="Gene3D" id="1.10.150.130">
    <property type="match status" value="1"/>
</dbReference>
<keyword evidence="3" id="KW-0233">DNA recombination</keyword>
<dbReference type="InterPro" id="IPR050090">
    <property type="entry name" value="Tyrosine_recombinase_XerCD"/>
</dbReference>
<feature type="domain" description="Tyr recombinase" evidence="4">
    <location>
        <begin position="192"/>
        <end position="388"/>
    </location>
</feature>
<dbReference type="PANTHER" id="PTHR30349">
    <property type="entry name" value="PHAGE INTEGRASE-RELATED"/>
    <property type="match status" value="1"/>
</dbReference>
<dbReference type="SUPFAM" id="SSF56349">
    <property type="entry name" value="DNA breaking-rejoining enzymes"/>
    <property type="match status" value="1"/>
</dbReference>
<dbReference type="PANTHER" id="PTHR30349:SF64">
    <property type="entry name" value="PROPHAGE INTEGRASE INTD-RELATED"/>
    <property type="match status" value="1"/>
</dbReference>
<accession>A0A6N2WA01</accession>
<evidence type="ECO:0000256" key="3">
    <source>
        <dbReference type="ARBA" id="ARBA00023172"/>
    </source>
</evidence>
<name>A0A6N2WA01_9FIRM</name>
<gene>
    <name evidence="5" type="primary">Int-Tn_3</name>
    <name evidence="5" type="ORF">CBLFYP116_03481</name>
</gene>
<dbReference type="GO" id="GO:0015074">
    <property type="term" value="P:DNA integration"/>
    <property type="evidence" value="ECO:0007669"/>
    <property type="project" value="InterPro"/>
</dbReference>
<dbReference type="Pfam" id="PF00589">
    <property type="entry name" value="Phage_integrase"/>
    <property type="match status" value="1"/>
</dbReference>
<dbReference type="GeneID" id="23116671"/>
<dbReference type="InterPro" id="IPR011010">
    <property type="entry name" value="DNA_brk_join_enz"/>
</dbReference>
<evidence type="ECO:0000256" key="2">
    <source>
        <dbReference type="ARBA" id="ARBA00023125"/>
    </source>
</evidence>
<dbReference type="Gene3D" id="1.10.443.10">
    <property type="entry name" value="Intergrase catalytic core"/>
    <property type="match status" value="1"/>
</dbReference>
<dbReference type="InterPro" id="IPR013762">
    <property type="entry name" value="Integrase-like_cat_sf"/>
</dbReference>
<dbReference type="EMBL" id="CACRTF010000014">
    <property type="protein sequence ID" value="VYT39524.1"/>
    <property type="molecule type" value="Genomic_DNA"/>
</dbReference>
<dbReference type="AlphaFoldDB" id="A0A6N2WA01"/>
<evidence type="ECO:0000256" key="1">
    <source>
        <dbReference type="ARBA" id="ARBA00008857"/>
    </source>
</evidence>
<dbReference type="InterPro" id="IPR002104">
    <property type="entry name" value="Integrase_catalytic"/>
</dbReference>
<evidence type="ECO:0000313" key="5">
    <source>
        <dbReference type="EMBL" id="VYT39524.1"/>
    </source>
</evidence>